<dbReference type="AlphaFoldDB" id="A0AAE3TFI3"/>
<dbReference type="InterPro" id="IPR026265">
    <property type="entry name" value="LptC"/>
</dbReference>
<dbReference type="Proteomes" id="UP001144110">
    <property type="component" value="Unassembled WGS sequence"/>
</dbReference>
<dbReference type="Gene3D" id="2.60.450.10">
    <property type="entry name" value="Lipopolysaccharide (LPS) transport protein A like domain"/>
    <property type="match status" value="1"/>
</dbReference>
<comment type="caution">
    <text evidence="1">The sequence shown here is derived from an EMBL/GenBank/DDBJ whole genome shotgun (WGS) entry which is preliminary data.</text>
</comment>
<dbReference type="GO" id="GO:0015221">
    <property type="term" value="F:lipopolysaccharide transmembrane transporter activity"/>
    <property type="evidence" value="ECO:0007669"/>
    <property type="project" value="InterPro"/>
</dbReference>
<evidence type="ECO:0000313" key="2">
    <source>
        <dbReference type="Proteomes" id="UP001144110"/>
    </source>
</evidence>
<dbReference type="Pfam" id="PF06835">
    <property type="entry name" value="LptC"/>
    <property type="match status" value="1"/>
</dbReference>
<gene>
    <name evidence="1" type="ORF">OD816_000209</name>
</gene>
<evidence type="ECO:0008006" key="3">
    <source>
        <dbReference type="Google" id="ProtNLM"/>
    </source>
</evidence>
<dbReference type="GO" id="GO:0005886">
    <property type="term" value="C:plasma membrane"/>
    <property type="evidence" value="ECO:0007669"/>
    <property type="project" value="InterPro"/>
</dbReference>
<organism evidence="1 2">
    <name type="scientific">Candidatus Thermodesulfobacterium syntrophicum</name>
    <dbReference type="NCBI Taxonomy" id="3060442"/>
    <lineage>
        <taxon>Bacteria</taxon>
        <taxon>Pseudomonadati</taxon>
        <taxon>Thermodesulfobacteriota</taxon>
        <taxon>Thermodesulfobacteria</taxon>
        <taxon>Thermodesulfobacteriales</taxon>
        <taxon>Thermodesulfobacteriaceae</taxon>
        <taxon>Thermodesulfobacterium</taxon>
    </lineage>
</organism>
<dbReference type="EMBL" id="JAPHEG010000001">
    <property type="protein sequence ID" value="MDF2952964.1"/>
    <property type="molecule type" value="Genomic_DNA"/>
</dbReference>
<reference evidence="1" key="1">
    <citation type="submission" date="2022-11" db="EMBL/GenBank/DDBJ databases">
        <title>Candidatus Alkanophaga archaea from heated hydrothermal vent sediment oxidize petroleum alkanes.</title>
        <authorList>
            <person name="Zehnle H."/>
            <person name="Laso-Perez R."/>
            <person name="Lipp J."/>
            <person name="Teske A."/>
            <person name="Wegener G."/>
        </authorList>
    </citation>
    <scope>NUCLEOTIDE SEQUENCE</scope>
    <source>
        <strain evidence="1">MCA70</strain>
    </source>
</reference>
<accession>A0AAE3TFI3</accession>
<evidence type="ECO:0000313" key="1">
    <source>
        <dbReference type="EMBL" id="MDF2952964.1"/>
    </source>
</evidence>
<proteinExistence type="predicted"/>
<dbReference type="NCBIfam" id="TIGR04409">
    <property type="entry name" value="LptC_YrbK"/>
    <property type="match status" value="1"/>
</dbReference>
<sequence>MGKFVKVLSGIILFFFMLSSYSFSFKVISHNLEYAFYKKNKLIWSFKIKDFIQKENGDFEGKGVYITNKEKGLKIWADRGFYKKKEDKFLLRKNVHLITSQYGEVYTEKLLFFPEKNLILTDKEVLIIKEGFRIKGKGLIYEIDTGNFRVKEKAKVKLKL</sequence>
<dbReference type="InterPro" id="IPR010664">
    <property type="entry name" value="LipoPS_assembly_LptC-rel"/>
</dbReference>
<protein>
    <recommendedName>
        <fullName evidence="3">LPS export ABC transporter periplasmic protein LptC</fullName>
    </recommendedName>
</protein>
<name>A0AAE3TFI3_9BACT</name>